<dbReference type="Proteomes" id="UP000198619">
    <property type="component" value="Unassembled WGS sequence"/>
</dbReference>
<keyword evidence="3" id="KW-1185">Reference proteome</keyword>
<dbReference type="RefSeq" id="WP_090041217.1">
    <property type="nucleotide sequence ID" value="NZ_FOKI01000014.1"/>
</dbReference>
<dbReference type="Pfam" id="PF13556">
    <property type="entry name" value="HTH_30"/>
    <property type="match status" value="1"/>
</dbReference>
<evidence type="ECO:0000259" key="1">
    <source>
        <dbReference type="Pfam" id="PF13556"/>
    </source>
</evidence>
<gene>
    <name evidence="2" type="ORF">SAMN04488528_101475</name>
</gene>
<dbReference type="OrthoDB" id="9792148at2"/>
<dbReference type="AlphaFoldDB" id="A0A1I0YR05"/>
<dbReference type="PANTHER" id="PTHR33744:SF16">
    <property type="entry name" value="CARBOHYDRATE DIACID REGULATOR"/>
    <property type="match status" value="1"/>
</dbReference>
<dbReference type="InterPro" id="IPR042070">
    <property type="entry name" value="PucR_C-HTH_sf"/>
</dbReference>
<proteinExistence type="predicted"/>
<accession>A0A1I0YR05</accession>
<name>A0A1I0YR05_9CLOT</name>
<dbReference type="InterPro" id="IPR009057">
    <property type="entry name" value="Homeodomain-like_sf"/>
</dbReference>
<dbReference type="SUPFAM" id="SSF46689">
    <property type="entry name" value="Homeodomain-like"/>
    <property type="match status" value="1"/>
</dbReference>
<dbReference type="EMBL" id="FOKI01000014">
    <property type="protein sequence ID" value="SFB15397.1"/>
    <property type="molecule type" value="Genomic_DNA"/>
</dbReference>
<organism evidence="2 3">
    <name type="scientific">Clostridium frigidicarnis</name>
    <dbReference type="NCBI Taxonomy" id="84698"/>
    <lineage>
        <taxon>Bacteria</taxon>
        <taxon>Bacillati</taxon>
        <taxon>Bacillota</taxon>
        <taxon>Clostridia</taxon>
        <taxon>Eubacteriales</taxon>
        <taxon>Clostridiaceae</taxon>
        <taxon>Clostridium</taxon>
    </lineage>
</organism>
<dbReference type="STRING" id="84698.SAMN04488528_101475"/>
<evidence type="ECO:0000313" key="2">
    <source>
        <dbReference type="EMBL" id="SFB15397.1"/>
    </source>
</evidence>
<protein>
    <submittedName>
        <fullName evidence="2">PucR C-terminal helix-turn-helix domain-containing protein</fullName>
    </submittedName>
</protein>
<sequence length="314" mass="37019">MYYFKDFLRELSVDTNMMFSIEWKDKEDIYYCGLDIDKENSSCTELSLGDDKYILRVKKSEEACLSILKYYIENKYSELFCLREQFFTDVIQGNKVYLEKINAIEPFLKGGCTLMIINVDGSKYEALNILKEKYDENKITSMIYDESLIVIGMFENKKLECKIIKELLSSKLCCKCAISYGHDSFSVEDFKISYEEAKDAMILGEKISNKDEIYSYNEMFFEKVIFNIDDNIKKQYLNEFKETFDSLDEEMINTIEEFINCNLNISESAKNLYIHRNTLIYRLDKLSKDTGYDIRIFKDATVFTIAFLIWKGIE</sequence>
<feature type="domain" description="PucR C-terminal helix-turn-helix" evidence="1">
    <location>
        <begin position="252"/>
        <end position="308"/>
    </location>
</feature>
<dbReference type="InterPro" id="IPR051448">
    <property type="entry name" value="CdaR-like_regulators"/>
</dbReference>
<dbReference type="InterPro" id="IPR025736">
    <property type="entry name" value="PucR_C-HTH_dom"/>
</dbReference>
<evidence type="ECO:0000313" key="3">
    <source>
        <dbReference type="Proteomes" id="UP000198619"/>
    </source>
</evidence>
<dbReference type="Gene3D" id="1.10.10.2840">
    <property type="entry name" value="PucR C-terminal helix-turn-helix domain"/>
    <property type="match status" value="1"/>
</dbReference>
<dbReference type="PANTHER" id="PTHR33744">
    <property type="entry name" value="CARBOHYDRATE DIACID REGULATOR"/>
    <property type="match status" value="1"/>
</dbReference>
<reference evidence="2 3" key="1">
    <citation type="submission" date="2016-10" db="EMBL/GenBank/DDBJ databases">
        <authorList>
            <person name="de Groot N.N."/>
        </authorList>
    </citation>
    <scope>NUCLEOTIDE SEQUENCE [LARGE SCALE GENOMIC DNA]</scope>
    <source>
        <strain evidence="2 3">DSM 12271</strain>
    </source>
</reference>